<evidence type="ECO:0000256" key="1">
    <source>
        <dbReference type="ARBA" id="ARBA00022837"/>
    </source>
</evidence>
<name>A0A3P7LAC5_DIBLA</name>
<dbReference type="InterPro" id="IPR011992">
    <property type="entry name" value="EF-hand-dom_pair"/>
</dbReference>
<evidence type="ECO:0000313" key="4">
    <source>
        <dbReference type="Proteomes" id="UP000281553"/>
    </source>
</evidence>
<dbReference type="AlphaFoldDB" id="A0A3P7LAC5"/>
<keyword evidence="4" id="KW-1185">Reference proteome</keyword>
<keyword evidence="1" id="KW-0106">Calcium</keyword>
<sequence>MSSDIVIDELMESLDADHSGKVSAEELLDAIKGSGIDMDAVKEHIKSIDNDGDGQINRTELQEFFKSLGY</sequence>
<gene>
    <name evidence="3" type="ORF">DILT_LOCUS6261</name>
</gene>
<dbReference type="GO" id="GO:0005509">
    <property type="term" value="F:calcium ion binding"/>
    <property type="evidence" value="ECO:0007669"/>
    <property type="project" value="InterPro"/>
</dbReference>
<dbReference type="Gene3D" id="1.10.238.10">
    <property type="entry name" value="EF-hand"/>
    <property type="match status" value="1"/>
</dbReference>
<protein>
    <recommendedName>
        <fullName evidence="2">EF-hand domain-containing protein</fullName>
    </recommendedName>
</protein>
<evidence type="ECO:0000313" key="3">
    <source>
        <dbReference type="EMBL" id="VDN10430.1"/>
    </source>
</evidence>
<dbReference type="Pfam" id="PF13499">
    <property type="entry name" value="EF-hand_7"/>
    <property type="match status" value="1"/>
</dbReference>
<dbReference type="PROSITE" id="PS00018">
    <property type="entry name" value="EF_HAND_1"/>
    <property type="match status" value="2"/>
</dbReference>
<dbReference type="OrthoDB" id="293868at2759"/>
<dbReference type="SUPFAM" id="SSF47473">
    <property type="entry name" value="EF-hand"/>
    <property type="match status" value="1"/>
</dbReference>
<proteinExistence type="predicted"/>
<dbReference type="EMBL" id="UYRU01049122">
    <property type="protein sequence ID" value="VDN10430.1"/>
    <property type="molecule type" value="Genomic_DNA"/>
</dbReference>
<dbReference type="PROSITE" id="PS50222">
    <property type="entry name" value="EF_HAND_2"/>
    <property type="match status" value="2"/>
</dbReference>
<dbReference type="InterPro" id="IPR018247">
    <property type="entry name" value="EF_Hand_1_Ca_BS"/>
</dbReference>
<dbReference type="CDD" id="cd00051">
    <property type="entry name" value="EFh"/>
    <property type="match status" value="1"/>
</dbReference>
<dbReference type="InterPro" id="IPR002048">
    <property type="entry name" value="EF_hand_dom"/>
</dbReference>
<feature type="domain" description="EF-hand" evidence="2">
    <location>
        <begin position="38"/>
        <end position="70"/>
    </location>
</feature>
<organism evidence="3 4">
    <name type="scientific">Dibothriocephalus latus</name>
    <name type="common">Fish tapeworm</name>
    <name type="synonym">Diphyllobothrium latum</name>
    <dbReference type="NCBI Taxonomy" id="60516"/>
    <lineage>
        <taxon>Eukaryota</taxon>
        <taxon>Metazoa</taxon>
        <taxon>Spiralia</taxon>
        <taxon>Lophotrochozoa</taxon>
        <taxon>Platyhelminthes</taxon>
        <taxon>Cestoda</taxon>
        <taxon>Eucestoda</taxon>
        <taxon>Diphyllobothriidea</taxon>
        <taxon>Diphyllobothriidae</taxon>
        <taxon>Dibothriocephalus</taxon>
    </lineage>
</organism>
<dbReference type="SMART" id="SM00054">
    <property type="entry name" value="EFh"/>
    <property type="match status" value="2"/>
</dbReference>
<accession>A0A3P7LAC5</accession>
<feature type="domain" description="EF-hand" evidence="2">
    <location>
        <begin position="2"/>
        <end position="37"/>
    </location>
</feature>
<evidence type="ECO:0000259" key="2">
    <source>
        <dbReference type="PROSITE" id="PS50222"/>
    </source>
</evidence>
<dbReference type="Proteomes" id="UP000281553">
    <property type="component" value="Unassembled WGS sequence"/>
</dbReference>
<reference evidence="3 4" key="1">
    <citation type="submission" date="2018-11" db="EMBL/GenBank/DDBJ databases">
        <authorList>
            <consortium name="Pathogen Informatics"/>
        </authorList>
    </citation>
    <scope>NUCLEOTIDE SEQUENCE [LARGE SCALE GENOMIC DNA]</scope>
</reference>